<name>A0ACB8JNY3_CITSI</name>
<protein>
    <submittedName>
        <fullName evidence="1">RNA polymerase III RPC4</fullName>
    </submittedName>
</protein>
<organism evidence="1 2">
    <name type="scientific">Citrus sinensis</name>
    <name type="common">Sweet orange</name>
    <name type="synonym">Citrus aurantium var. sinensis</name>
    <dbReference type="NCBI Taxonomy" id="2711"/>
    <lineage>
        <taxon>Eukaryota</taxon>
        <taxon>Viridiplantae</taxon>
        <taxon>Streptophyta</taxon>
        <taxon>Embryophyta</taxon>
        <taxon>Tracheophyta</taxon>
        <taxon>Spermatophyta</taxon>
        <taxon>Magnoliopsida</taxon>
        <taxon>eudicotyledons</taxon>
        <taxon>Gunneridae</taxon>
        <taxon>Pentapetalae</taxon>
        <taxon>rosids</taxon>
        <taxon>malvids</taxon>
        <taxon>Sapindales</taxon>
        <taxon>Rutaceae</taxon>
        <taxon>Aurantioideae</taxon>
        <taxon>Citrus</taxon>
    </lineage>
</organism>
<reference evidence="2" key="1">
    <citation type="journal article" date="2023" name="Hortic. Res.">
        <title>A chromosome-level phased genome enabling allele-level studies in sweet orange: a case study on citrus Huanglongbing tolerance.</title>
        <authorList>
            <person name="Wu B."/>
            <person name="Yu Q."/>
            <person name="Deng Z."/>
            <person name="Duan Y."/>
            <person name="Luo F."/>
            <person name="Gmitter F. Jr."/>
        </authorList>
    </citation>
    <scope>NUCLEOTIDE SEQUENCE [LARGE SCALE GENOMIC DNA]</scope>
    <source>
        <strain evidence="2">cv. Valencia</strain>
    </source>
</reference>
<keyword evidence="2" id="KW-1185">Reference proteome</keyword>
<accession>A0ACB8JNY3</accession>
<evidence type="ECO:0000313" key="2">
    <source>
        <dbReference type="Proteomes" id="UP000829398"/>
    </source>
</evidence>
<comment type="caution">
    <text evidence="1">The sequence shown here is derived from an EMBL/GenBank/DDBJ whole genome shotgun (WGS) entry which is preliminary data.</text>
</comment>
<evidence type="ECO:0000313" key="1">
    <source>
        <dbReference type="EMBL" id="KAH9734431.1"/>
    </source>
</evidence>
<sequence length="317" mass="34358">MEPEPPKSTSNATRKIKYAPKAPPRRVPKAEVKTEMVENADAAQAMDLLQRFNANQGALKGRPKVEKKAVFIGLANSALESIFAPSQIAFGQGGASTFIKSYGIPKGGSSSSRGQGSAVNGGAHASGTRLGKEYQEPWDYYSYYPVSLPLRRPYSGSPELLDEEEFGEASETINYDESSMNPAEELGLMEENLEPNMIFLQLPPTLPLKKQPATGNERQVNESSSKHEGATAKEKTSSLSELPGGFMGKLLVYRSGAVKLKLGDTVYNVTPGMDCMFAQDVVVINTAEKHFCVAGELNKRAILSPDVDFILNNFADL</sequence>
<dbReference type="Proteomes" id="UP000829398">
    <property type="component" value="Chromosome 6"/>
</dbReference>
<proteinExistence type="predicted"/>
<gene>
    <name evidence="1" type="ORF">KPL71_017372</name>
</gene>
<dbReference type="EMBL" id="CM039175">
    <property type="protein sequence ID" value="KAH9734431.1"/>
    <property type="molecule type" value="Genomic_DNA"/>
</dbReference>